<reference evidence="1 2" key="1">
    <citation type="journal article" date="2024" name="G3 (Bethesda)">
        <title>Genome assembly of Hibiscus sabdariffa L. provides insights into metabolisms of medicinal natural products.</title>
        <authorList>
            <person name="Kim T."/>
        </authorList>
    </citation>
    <scope>NUCLEOTIDE SEQUENCE [LARGE SCALE GENOMIC DNA]</scope>
    <source>
        <strain evidence="1">TK-2024</strain>
        <tissue evidence="1">Old leaves</tissue>
    </source>
</reference>
<accession>A0ABR2BDE5</accession>
<name>A0ABR2BDE5_9ROSI</name>
<organism evidence="1 2">
    <name type="scientific">Hibiscus sabdariffa</name>
    <name type="common">roselle</name>
    <dbReference type="NCBI Taxonomy" id="183260"/>
    <lineage>
        <taxon>Eukaryota</taxon>
        <taxon>Viridiplantae</taxon>
        <taxon>Streptophyta</taxon>
        <taxon>Embryophyta</taxon>
        <taxon>Tracheophyta</taxon>
        <taxon>Spermatophyta</taxon>
        <taxon>Magnoliopsida</taxon>
        <taxon>eudicotyledons</taxon>
        <taxon>Gunneridae</taxon>
        <taxon>Pentapetalae</taxon>
        <taxon>rosids</taxon>
        <taxon>malvids</taxon>
        <taxon>Malvales</taxon>
        <taxon>Malvaceae</taxon>
        <taxon>Malvoideae</taxon>
        <taxon>Hibiscus</taxon>
    </lineage>
</organism>
<evidence type="ECO:0000313" key="2">
    <source>
        <dbReference type="Proteomes" id="UP001472677"/>
    </source>
</evidence>
<protein>
    <submittedName>
        <fullName evidence="1">Uncharacterized protein</fullName>
    </submittedName>
</protein>
<evidence type="ECO:0000313" key="1">
    <source>
        <dbReference type="EMBL" id="KAK8505141.1"/>
    </source>
</evidence>
<gene>
    <name evidence="1" type="ORF">V6N12_066672</name>
</gene>
<sequence>MHTRIVSYSTLMGACNNARIFDPGRSFIVTVTMTKVVQQWMGKEFQRIEYLRTSTRHKKIAYARHDFISFSTSKIKLKAFLRALSVITDIGLSLLRPKAISPKS</sequence>
<proteinExistence type="predicted"/>
<dbReference type="Proteomes" id="UP001472677">
    <property type="component" value="Unassembled WGS sequence"/>
</dbReference>
<keyword evidence="2" id="KW-1185">Reference proteome</keyword>
<dbReference type="EMBL" id="JBBPBM010000129">
    <property type="protein sequence ID" value="KAK8505141.1"/>
    <property type="molecule type" value="Genomic_DNA"/>
</dbReference>
<dbReference type="PROSITE" id="PS51257">
    <property type="entry name" value="PROKAR_LIPOPROTEIN"/>
    <property type="match status" value="1"/>
</dbReference>
<comment type="caution">
    <text evidence="1">The sequence shown here is derived from an EMBL/GenBank/DDBJ whole genome shotgun (WGS) entry which is preliminary data.</text>
</comment>